<keyword evidence="2" id="KW-0472">Membrane</keyword>
<keyword evidence="2" id="KW-0812">Transmembrane</keyword>
<feature type="transmembrane region" description="Helical" evidence="2">
    <location>
        <begin position="209"/>
        <end position="230"/>
    </location>
</feature>
<evidence type="ECO:0000313" key="3">
    <source>
        <dbReference type="EMBL" id="VDP36049.1"/>
    </source>
</evidence>
<accession>A0A183NXJ8</accession>
<proteinExistence type="predicted"/>
<gene>
    <name evidence="3" type="ORF">SMTD_LOCUS6834</name>
</gene>
<organism evidence="3 4">
    <name type="scientific">Schistosoma mattheei</name>
    <dbReference type="NCBI Taxonomy" id="31246"/>
    <lineage>
        <taxon>Eukaryota</taxon>
        <taxon>Metazoa</taxon>
        <taxon>Spiralia</taxon>
        <taxon>Lophotrochozoa</taxon>
        <taxon>Platyhelminthes</taxon>
        <taxon>Trematoda</taxon>
        <taxon>Digenea</taxon>
        <taxon>Strigeidida</taxon>
        <taxon>Schistosomatoidea</taxon>
        <taxon>Schistosomatidae</taxon>
        <taxon>Schistosoma</taxon>
    </lineage>
</organism>
<reference evidence="3 4" key="1">
    <citation type="submission" date="2018-11" db="EMBL/GenBank/DDBJ databases">
        <authorList>
            <consortium name="Pathogen Informatics"/>
        </authorList>
    </citation>
    <scope>NUCLEOTIDE SEQUENCE [LARGE SCALE GENOMIC DNA]</scope>
    <source>
        <strain>Denwood</strain>
        <strain evidence="4">Zambia</strain>
    </source>
</reference>
<feature type="region of interest" description="Disordered" evidence="1">
    <location>
        <begin position="16"/>
        <end position="36"/>
    </location>
</feature>
<evidence type="ECO:0000256" key="2">
    <source>
        <dbReference type="SAM" id="Phobius"/>
    </source>
</evidence>
<name>A0A183NXJ8_9TREM</name>
<dbReference type="AlphaFoldDB" id="A0A183NXJ8"/>
<dbReference type="Proteomes" id="UP000269396">
    <property type="component" value="Unassembled WGS sequence"/>
</dbReference>
<feature type="compositionally biased region" description="Polar residues" evidence="1">
    <location>
        <begin position="16"/>
        <end position="35"/>
    </location>
</feature>
<keyword evidence="4" id="KW-1185">Reference proteome</keyword>
<sequence>MQRSITSTNTINGSCLSLINSPESQTKSSTDNNSNKHVKMNGNVFNMNENKNTVVASFTKTDVIRDAESLNLTIKDIDLTLNNPIGLTPRREKRRILTVTGDLMNSNRLTRVFTRGHKTSVDVTEQSNKLLSNTQVSKQLSVMGLNINNNGINVNSSNDNLDWSSDVEDKSSTLVRKTSEKSSDNSSTLKQLNSLDCRKTTPPRQVVQVSFLLFKIFILLLLTYSCRYFFIPTFWP</sequence>
<evidence type="ECO:0000313" key="4">
    <source>
        <dbReference type="Proteomes" id="UP000269396"/>
    </source>
</evidence>
<protein>
    <submittedName>
        <fullName evidence="3">Uncharacterized protein</fullName>
    </submittedName>
</protein>
<dbReference type="EMBL" id="UZAL01027837">
    <property type="protein sequence ID" value="VDP36049.1"/>
    <property type="molecule type" value="Genomic_DNA"/>
</dbReference>
<evidence type="ECO:0000256" key="1">
    <source>
        <dbReference type="SAM" id="MobiDB-lite"/>
    </source>
</evidence>
<keyword evidence="2" id="KW-1133">Transmembrane helix</keyword>
<dbReference type="STRING" id="31246.A0A183NXJ8"/>